<accession>A0ABV5MDP2</accession>
<reference evidence="1 2" key="1">
    <citation type="submission" date="2024-09" db="EMBL/GenBank/DDBJ databases">
        <authorList>
            <person name="Sun Q."/>
            <person name="Mori K."/>
        </authorList>
    </citation>
    <scope>NUCLEOTIDE SEQUENCE [LARGE SCALE GENOMIC DNA]</scope>
    <source>
        <strain evidence="1 2">JCM 3307</strain>
    </source>
</reference>
<evidence type="ECO:0000313" key="2">
    <source>
        <dbReference type="Proteomes" id="UP001589608"/>
    </source>
</evidence>
<evidence type="ECO:0000313" key="1">
    <source>
        <dbReference type="EMBL" id="MFB9446963.1"/>
    </source>
</evidence>
<name>A0ABV5MDP2_9ACTN</name>
<dbReference type="Proteomes" id="UP001589608">
    <property type="component" value="Unassembled WGS sequence"/>
</dbReference>
<dbReference type="RefSeq" id="WP_223104959.1">
    <property type="nucleotide sequence ID" value="NZ_CP061913.1"/>
</dbReference>
<keyword evidence="2" id="KW-1185">Reference proteome</keyword>
<dbReference type="EMBL" id="JBHMCA010000051">
    <property type="protein sequence ID" value="MFB9446963.1"/>
    <property type="molecule type" value="Genomic_DNA"/>
</dbReference>
<comment type="caution">
    <text evidence="1">The sequence shown here is derived from an EMBL/GenBank/DDBJ whole genome shotgun (WGS) entry which is preliminary data.</text>
</comment>
<protein>
    <submittedName>
        <fullName evidence="1">Uncharacterized protein</fullName>
    </submittedName>
</protein>
<proteinExistence type="predicted"/>
<sequence length="151" mass="15620">MTVEEPGAAEKPVPQVRAGMVISLVTREDVVVMDPDRFMAAARRAYLAGEPDRTEGDAVAAVADVYDAVFALVGRYGSLASADPEVAAGATVLERMSGGLGHLPGDRVTGRADGLSPAGAVSKVLVDRSAPLQDYGCFLPGDEELFAAADE</sequence>
<gene>
    <name evidence="1" type="ORF">ACFFTR_28065</name>
</gene>
<organism evidence="1 2">
    <name type="scientific">Dactylosporangium vinaceum</name>
    <dbReference type="NCBI Taxonomy" id="53362"/>
    <lineage>
        <taxon>Bacteria</taxon>
        <taxon>Bacillati</taxon>
        <taxon>Actinomycetota</taxon>
        <taxon>Actinomycetes</taxon>
        <taxon>Micromonosporales</taxon>
        <taxon>Micromonosporaceae</taxon>
        <taxon>Dactylosporangium</taxon>
    </lineage>
</organism>